<reference evidence="7" key="1">
    <citation type="submission" date="2019-06" db="EMBL/GenBank/DDBJ databases">
        <authorList>
            <consortium name="Wellcome Sanger Institute Data Sharing"/>
        </authorList>
    </citation>
    <scope>NUCLEOTIDE SEQUENCE [LARGE SCALE GENOMIC DNA]</scope>
</reference>
<dbReference type="GO" id="GO:0016020">
    <property type="term" value="C:membrane"/>
    <property type="evidence" value="ECO:0007669"/>
    <property type="project" value="UniProtKB-SubCell"/>
</dbReference>
<dbReference type="InterPro" id="IPR002919">
    <property type="entry name" value="TIL_dom"/>
</dbReference>
<dbReference type="Proteomes" id="UP000472271">
    <property type="component" value="Chromosome 19"/>
</dbReference>
<dbReference type="SMART" id="SM00832">
    <property type="entry name" value="C8"/>
    <property type="match status" value="2"/>
</dbReference>
<dbReference type="Pfam" id="PF00094">
    <property type="entry name" value="VWD"/>
    <property type="match status" value="3"/>
</dbReference>
<evidence type="ECO:0000256" key="5">
    <source>
        <dbReference type="ARBA" id="ARBA00023180"/>
    </source>
</evidence>
<reference evidence="7" key="2">
    <citation type="submission" date="2025-08" db="UniProtKB">
        <authorList>
            <consortium name="Ensembl"/>
        </authorList>
    </citation>
    <scope>IDENTIFICATION</scope>
</reference>
<keyword evidence="8" id="KW-1185">Reference proteome</keyword>
<evidence type="ECO:0000313" key="7">
    <source>
        <dbReference type="Ensembl" id="ENSSORP00005048693.1"/>
    </source>
</evidence>
<keyword evidence="2" id="KW-0732">Signal</keyword>
<dbReference type="PANTHER" id="PTHR46160">
    <property type="entry name" value="ALPHA-TECTORIN-RELATED"/>
    <property type="match status" value="1"/>
</dbReference>
<dbReference type="Pfam" id="PF01826">
    <property type="entry name" value="TIL"/>
    <property type="match status" value="3"/>
</dbReference>
<dbReference type="InterPro" id="IPR000742">
    <property type="entry name" value="EGF"/>
</dbReference>
<keyword evidence="3" id="KW-0472">Membrane</keyword>
<dbReference type="PANTHER" id="PTHR46160:SF9">
    <property type="entry name" value="PROTEIN PRY2-RELATED"/>
    <property type="match status" value="1"/>
</dbReference>
<evidence type="ECO:0000256" key="3">
    <source>
        <dbReference type="ARBA" id="ARBA00023136"/>
    </source>
</evidence>
<feature type="domain" description="VWFD" evidence="6">
    <location>
        <begin position="284"/>
        <end position="442"/>
    </location>
</feature>
<feature type="domain" description="VWFD" evidence="6">
    <location>
        <begin position="1"/>
        <end position="95"/>
    </location>
</feature>
<dbReference type="PROSITE" id="PS51233">
    <property type="entry name" value="VWFD"/>
    <property type="match status" value="3"/>
</dbReference>
<dbReference type="InterPro" id="IPR025615">
    <property type="entry name" value="TILa_dom"/>
</dbReference>
<dbReference type="InParanoid" id="A0A673C939"/>
<dbReference type="InterPro" id="IPR036084">
    <property type="entry name" value="Ser_inhib-like_sf"/>
</dbReference>
<evidence type="ECO:0000256" key="2">
    <source>
        <dbReference type="ARBA" id="ARBA00022729"/>
    </source>
</evidence>
<dbReference type="Ensembl" id="ENSSORT00005049885.1">
    <property type="protein sequence ID" value="ENSSORP00005048693.1"/>
    <property type="gene ID" value="ENSSORG00005022176.1"/>
</dbReference>
<evidence type="ECO:0000259" key="6">
    <source>
        <dbReference type="PROSITE" id="PS51233"/>
    </source>
</evidence>
<protein>
    <recommendedName>
        <fullName evidence="6">VWFD domain-containing protein</fullName>
    </recommendedName>
</protein>
<evidence type="ECO:0000256" key="1">
    <source>
        <dbReference type="ARBA" id="ARBA00004370"/>
    </source>
</evidence>
<evidence type="ECO:0000256" key="4">
    <source>
        <dbReference type="ARBA" id="ARBA00023157"/>
    </source>
</evidence>
<dbReference type="Gene3D" id="2.10.25.10">
    <property type="entry name" value="Laminin"/>
    <property type="match status" value="3"/>
</dbReference>
<dbReference type="Pfam" id="PF08742">
    <property type="entry name" value="C8"/>
    <property type="match status" value="2"/>
</dbReference>
<keyword evidence="5" id="KW-0325">Glycoprotein</keyword>
<reference evidence="7" key="3">
    <citation type="submission" date="2025-09" db="UniProtKB">
        <authorList>
            <consortium name="Ensembl"/>
        </authorList>
    </citation>
    <scope>IDENTIFICATION</scope>
</reference>
<dbReference type="InterPro" id="IPR001846">
    <property type="entry name" value="VWF_type-D"/>
</dbReference>
<feature type="domain" description="VWFD" evidence="6">
    <location>
        <begin position="724"/>
        <end position="791"/>
    </location>
</feature>
<dbReference type="Pfam" id="PF12714">
    <property type="entry name" value="TILa"/>
    <property type="match status" value="1"/>
</dbReference>
<organism evidence="7 8">
    <name type="scientific">Sphaeramia orbicularis</name>
    <name type="common">orbiculate cardinalfish</name>
    <dbReference type="NCBI Taxonomy" id="375764"/>
    <lineage>
        <taxon>Eukaryota</taxon>
        <taxon>Metazoa</taxon>
        <taxon>Chordata</taxon>
        <taxon>Craniata</taxon>
        <taxon>Vertebrata</taxon>
        <taxon>Euteleostomi</taxon>
        <taxon>Actinopterygii</taxon>
        <taxon>Neopterygii</taxon>
        <taxon>Teleostei</taxon>
        <taxon>Neoteleostei</taxon>
        <taxon>Acanthomorphata</taxon>
        <taxon>Gobiaria</taxon>
        <taxon>Kurtiformes</taxon>
        <taxon>Apogonoidei</taxon>
        <taxon>Apogonidae</taxon>
        <taxon>Apogoninae</taxon>
        <taxon>Sphaeramia</taxon>
    </lineage>
</organism>
<sequence length="791" mass="85543">MTTPFFLNNGTVQVYESGFSVTISTVFGLVVSYDANHYVQISVPYGYQNKTCGLCGDFNNHPEDDFRTRQGVVVSSDVVFANSWKAPGEDDDGCGTGCGGLGCASCTDAQTALYGNSDHCGILQNSSGPFAACHEELPPQNFMESCVFDLCFGRGYQPILCQALSAYASQCQQNGVQLPSWRRQGFCEIPCPANSHFESQGTGCPATCVNPNSTQNCPLPAQESCICNSGYILSGGNCVPHAQCGCSFEGNYYHSGETVILDQDCGRQCNCSYGSMRCRPNSFGTCWIRGPGSYQTFDGLTYQYPGACQLTLAKVMGMSSHPHFVVSAEKVPQAQQGFARVLKFEAQGTHVSIEMSTNSGIQIYHSSIHSIILRTSFGVTVQTVWPHFVRITAPVVYSSSIGGLCGNFNGHPHDDFRTPNGILVNSSQAFGDSWRDGNYSCSDGCGTSCPQCTNDQPARAQCEVITLWAFAACHEELPPQNFVESCVFDLCVGRGYQPILCQALSAYASQCQQNGVQLPSWRRQGFCEIPCPANSHFESQGTGCPATCVNPNSTQNCPLPAQESCICNSGYILSGGNCVPHAQCGCSFEGNYYHSGETVILDQDCGRRCNCSYGSMSCQPYGCGPLESCRLEEGERGCRPNSFGTCWIRGPGLSFPFSCNTPCQEGCQCDDGFVLNGNQCVPPTGCGCHHQGRYRQGGEQFWAGDECQSLCSCDEYGCHPSPHGTCSASGDPHYLTFDRNAYDFQGTCRYVLATLCNDTTGLHQFSVEARNEAWRGLPVSITAEVFVNVWV</sequence>
<dbReference type="InterPro" id="IPR052749">
    <property type="entry name" value="Alpha-tectorin"/>
</dbReference>
<dbReference type="AlphaFoldDB" id="A0A673C939"/>
<dbReference type="SMART" id="SM00181">
    <property type="entry name" value="EGF"/>
    <property type="match status" value="3"/>
</dbReference>
<proteinExistence type="predicted"/>
<accession>A0A673C939</accession>
<dbReference type="InterPro" id="IPR014853">
    <property type="entry name" value="VWF/SSPO/ZAN-like_Cys-rich_dom"/>
</dbReference>
<dbReference type="SUPFAM" id="SSF57567">
    <property type="entry name" value="Serine protease inhibitors"/>
    <property type="match status" value="3"/>
</dbReference>
<evidence type="ECO:0000313" key="8">
    <source>
        <dbReference type="Proteomes" id="UP000472271"/>
    </source>
</evidence>
<dbReference type="SMART" id="SM00216">
    <property type="entry name" value="VWD"/>
    <property type="match status" value="1"/>
</dbReference>
<name>A0A673C939_9TELE</name>
<keyword evidence="4" id="KW-1015">Disulfide bond</keyword>
<comment type="subcellular location">
    <subcellularLocation>
        <location evidence="1">Membrane</location>
    </subcellularLocation>
</comment>
<dbReference type="CDD" id="cd19941">
    <property type="entry name" value="TIL"/>
    <property type="match status" value="3"/>
</dbReference>
<dbReference type="FunFam" id="2.10.25.10:FF:000055">
    <property type="entry name" value="alpha-tectorin isoform X1"/>
    <property type="match status" value="2"/>
</dbReference>